<feature type="region of interest" description="Disordered" evidence="4">
    <location>
        <begin position="433"/>
        <end position="456"/>
    </location>
</feature>
<feature type="region of interest" description="Disordered" evidence="4">
    <location>
        <begin position="1"/>
        <end position="45"/>
    </location>
</feature>
<evidence type="ECO:0000313" key="6">
    <source>
        <dbReference type="EMBL" id="KAK1366399.1"/>
    </source>
</evidence>
<dbReference type="PANTHER" id="PTHR32295">
    <property type="entry name" value="IQ-DOMAIN 5-RELATED"/>
    <property type="match status" value="1"/>
</dbReference>
<organism evidence="6 7">
    <name type="scientific">Heracleum sosnowskyi</name>
    <dbReference type="NCBI Taxonomy" id="360622"/>
    <lineage>
        <taxon>Eukaryota</taxon>
        <taxon>Viridiplantae</taxon>
        <taxon>Streptophyta</taxon>
        <taxon>Embryophyta</taxon>
        <taxon>Tracheophyta</taxon>
        <taxon>Spermatophyta</taxon>
        <taxon>Magnoliopsida</taxon>
        <taxon>eudicotyledons</taxon>
        <taxon>Gunneridae</taxon>
        <taxon>Pentapetalae</taxon>
        <taxon>asterids</taxon>
        <taxon>campanulids</taxon>
        <taxon>Apiales</taxon>
        <taxon>Apiaceae</taxon>
        <taxon>Apioideae</taxon>
        <taxon>apioid superclade</taxon>
        <taxon>Tordylieae</taxon>
        <taxon>Tordyliinae</taxon>
        <taxon>Heracleum</taxon>
    </lineage>
</organism>
<dbReference type="AlphaFoldDB" id="A0AAD8HFV3"/>
<dbReference type="GO" id="GO:0005516">
    <property type="term" value="F:calmodulin binding"/>
    <property type="evidence" value="ECO:0007669"/>
    <property type="project" value="UniProtKB-KW"/>
</dbReference>
<dbReference type="EMBL" id="JAUIZM010000009">
    <property type="protein sequence ID" value="KAK1366399.1"/>
    <property type="molecule type" value="Genomic_DNA"/>
</dbReference>
<comment type="similarity">
    <text evidence="2">Belongs to the IQD family.</text>
</comment>
<feature type="region of interest" description="Disordered" evidence="4">
    <location>
        <begin position="474"/>
        <end position="500"/>
    </location>
</feature>
<dbReference type="Proteomes" id="UP001237642">
    <property type="component" value="Unassembled WGS sequence"/>
</dbReference>
<dbReference type="InterPro" id="IPR025064">
    <property type="entry name" value="DUF4005"/>
</dbReference>
<evidence type="ECO:0000313" key="7">
    <source>
        <dbReference type="Proteomes" id="UP001237642"/>
    </source>
</evidence>
<dbReference type="Pfam" id="PF13178">
    <property type="entry name" value="DUF4005"/>
    <property type="match status" value="1"/>
</dbReference>
<protein>
    <submittedName>
        <fullName evidence="6">Protein IQ-DOMAIN 14</fullName>
    </submittedName>
</protein>
<comment type="caution">
    <text evidence="6">The sequence shown here is derived from an EMBL/GenBank/DDBJ whole genome shotgun (WGS) entry which is preliminary data.</text>
</comment>
<feature type="compositionally biased region" description="Basic and acidic residues" evidence="4">
    <location>
        <begin position="491"/>
        <end position="500"/>
    </location>
</feature>
<comment type="subunit">
    <text evidence="3">Binds to multiple calmodulin (CaM) in the presence of Ca(2+) and CaM-like proteins.</text>
</comment>
<reference evidence="6" key="2">
    <citation type="submission" date="2023-05" db="EMBL/GenBank/DDBJ databases">
        <authorList>
            <person name="Schelkunov M.I."/>
        </authorList>
    </citation>
    <scope>NUCLEOTIDE SEQUENCE</scope>
    <source>
        <strain evidence="6">Hsosn_3</strain>
        <tissue evidence="6">Leaf</tissue>
    </source>
</reference>
<dbReference type="Pfam" id="PF00612">
    <property type="entry name" value="IQ"/>
    <property type="match status" value="2"/>
</dbReference>
<evidence type="ECO:0000256" key="4">
    <source>
        <dbReference type="SAM" id="MobiDB-lite"/>
    </source>
</evidence>
<keyword evidence="7" id="KW-1185">Reference proteome</keyword>
<evidence type="ECO:0000259" key="5">
    <source>
        <dbReference type="Pfam" id="PF13178"/>
    </source>
</evidence>
<name>A0AAD8HFV3_9APIA</name>
<dbReference type="InterPro" id="IPR000048">
    <property type="entry name" value="IQ_motif_EF-hand-BS"/>
</dbReference>
<evidence type="ECO:0000256" key="1">
    <source>
        <dbReference type="ARBA" id="ARBA00022860"/>
    </source>
</evidence>
<sequence>MGKNTAPGNSWLDLVKKAFRSPTKSTKSSKRREEHEQEDDDEKKRGKRRWIFSKQCINETTIQHYASASSVTDTCDPTCFGNTSAQALAVNPKARVDDHERRDIAFAMATTATAEAVAAVAAVQAAVEVIKLASPSKITSKYFQAAIIIQSAFRAYLARRALRALRGIVKLQALVRGQNIRKQAKMTLRCIQSLVRVQTRARDQRRRLSYEGSKDSAFSVSNSSREYPVETRKCRSREGSSITDEWDCHRHTLEEIKAMLQKTKLAASDHKNHLTTPFSRQAWRSGKDQFLCSQGEEEKYGCSDQWKKIGRNSSDSIKTVEIDTAQSYSVPRSRLSIDQHFMYHQQDPSSESDCSPMHRTNKSMSNSFPITPFQYRAKRLQVHSASPRCLNNERNLMMAHTPTLGLSCHKMFGRETAVAASVPNYMAATASAMARSQSESAPRQRPLTPERGNLSSVKKRLSFTAPERDACGVMSDTELERNRSCPSSRYKMRERSNTLL</sequence>
<gene>
    <name evidence="6" type="ORF">POM88_041960</name>
</gene>
<dbReference type="PANTHER" id="PTHR32295:SF6">
    <property type="entry name" value="PROTEIN IQ-DOMAIN 18"/>
    <property type="match status" value="1"/>
</dbReference>
<evidence type="ECO:0000256" key="2">
    <source>
        <dbReference type="ARBA" id="ARBA00024341"/>
    </source>
</evidence>
<dbReference type="PROSITE" id="PS50096">
    <property type="entry name" value="IQ"/>
    <property type="match status" value="2"/>
</dbReference>
<dbReference type="Gene3D" id="1.20.5.190">
    <property type="match status" value="1"/>
</dbReference>
<accession>A0AAD8HFV3</accession>
<reference evidence="6" key="1">
    <citation type="submission" date="2023-02" db="EMBL/GenBank/DDBJ databases">
        <title>Genome of toxic invasive species Heracleum sosnowskyi carries increased number of genes despite the absence of recent whole-genome duplications.</title>
        <authorList>
            <person name="Schelkunov M."/>
            <person name="Shtratnikova V."/>
            <person name="Makarenko M."/>
            <person name="Klepikova A."/>
            <person name="Omelchenko D."/>
            <person name="Novikova G."/>
            <person name="Obukhova E."/>
            <person name="Bogdanov V."/>
            <person name="Penin A."/>
            <person name="Logacheva M."/>
        </authorList>
    </citation>
    <scope>NUCLEOTIDE SEQUENCE</scope>
    <source>
        <strain evidence="6">Hsosn_3</strain>
        <tissue evidence="6">Leaf</tissue>
    </source>
</reference>
<feature type="domain" description="DUF4005" evidence="5">
    <location>
        <begin position="386"/>
        <end position="476"/>
    </location>
</feature>
<keyword evidence="1" id="KW-0112">Calmodulin-binding</keyword>
<proteinExistence type="inferred from homology"/>
<evidence type="ECO:0000256" key="3">
    <source>
        <dbReference type="ARBA" id="ARBA00024378"/>
    </source>
</evidence>